<dbReference type="STRING" id="1036808.A0A0C3DJW6"/>
<dbReference type="EMBL" id="KN822118">
    <property type="protein sequence ID" value="KIM56376.1"/>
    <property type="molecule type" value="Genomic_DNA"/>
</dbReference>
<feature type="region of interest" description="Disordered" evidence="1">
    <location>
        <begin position="1"/>
        <end position="28"/>
    </location>
</feature>
<name>A0A0C3DJW6_9AGAM</name>
<dbReference type="Proteomes" id="UP000053989">
    <property type="component" value="Unassembled WGS sequence"/>
</dbReference>
<dbReference type="OrthoDB" id="3239511at2759"/>
<dbReference type="InterPro" id="IPR041078">
    <property type="entry name" value="Plavaka"/>
</dbReference>
<dbReference type="HOGENOM" id="CLU_009122_0_0_1"/>
<organism evidence="2 3">
    <name type="scientific">Scleroderma citrinum Foug A</name>
    <dbReference type="NCBI Taxonomy" id="1036808"/>
    <lineage>
        <taxon>Eukaryota</taxon>
        <taxon>Fungi</taxon>
        <taxon>Dikarya</taxon>
        <taxon>Basidiomycota</taxon>
        <taxon>Agaricomycotina</taxon>
        <taxon>Agaricomycetes</taxon>
        <taxon>Agaricomycetidae</taxon>
        <taxon>Boletales</taxon>
        <taxon>Sclerodermatineae</taxon>
        <taxon>Sclerodermataceae</taxon>
        <taxon>Scleroderma</taxon>
    </lineage>
</organism>
<evidence type="ECO:0000256" key="1">
    <source>
        <dbReference type="SAM" id="MobiDB-lite"/>
    </source>
</evidence>
<proteinExistence type="predicted"/>
<sequence>MSASPVGSLPTGPHEFKTEYHPHSNRPPQFHTYDEFSVDGGGEPIPLSDDQPWRPFKSWGDFEFAEIALEAGLNEHHINSLLKLFSSVSDGSAQVTMRNESDLRQAWDTAAQRLTPFSQCEINASYQKDIRTFDVYVCPLWDWALDLLHNPLLAPHFVWDAQRVYHHNGIKYECFYSEPWTGDRWWDIQSCLPDVPNAVPFAFILYADKTRLSSHGTVKGYPVVACCANLPIGGGCVVGWLPIVPEAASDEGKTSYANFKRVVWHEAFLKFLEMVIELSKTGYAHECYDAILRWLFPLILILSADYEEQCVMALLCGHNSKRPCPICLVPLGELHDLTKNYPLRTVEQGKSALEAWEAKKSVGEERLKGLHLCPVQNVFWRVENSDPHDALSVDKLHLGDHGLFGKHMLQDLKIIFKALGHGTQQRVEENVSLFPQWQNLHHFDTFIHITFTDGNKMHDLAKEVFYACLNVITYAKTQEGYQLLQMLRSYLNLESLFDLDLRTETTLEMFSQELVIWSAKLEESAVEDLKENWDFPKAHLWKHVVHDIQRKGVSRNYSTRPNEGMHKPLKDAYCDHTNNKDVANQVRIYAFDHFKLALKFLHACIDVVDEQLATAGCEDLPNDPSWGNIKLGSALDWNEKVDHLRCNPEFHGKPRYDCALIHLTESETAFVWLIYIFSCKIKLDGDDQTFQFALVQPYTVGLGARHRIDEELRLIRVKATAHSSSIFIPVISII</sequence>
<dbReference type="AlphaFoldDB" id="A0A0C3DJW6"/>
<protein>
    <submittedName>
        <fullName evidence="2">Uncharacterized protein</fullName>
    </submittedName>
</protein>
<evidence type="ECO:0000313" key="2">
    <source>
        <dbReference type="EMBL" id="KIM56376.1"/>
    </source>
</evidence>
<accession>A0A0C3DJW6</accession>
<reference evidence="3" key="2">
    <citation type="submission" date="2015-01" db="EMBL/GenBank/DDBJ databases">
        <title>Evolutionary Origins and Diversification of the Mycorrhizal Mutualists.</title>
        <authorList>
            <consortium name="DOE Joint Genome Institute"/>
            <consortium name="Mycorrhizal Genomics Consortium"/>
            <person name="Kohler A."/>
            <person name="Kuo A."/>
            <person name="Nagy L.G."/>
            <person name="Floudas D."/>
            <person name="Copeland A."/>
            <person name="Barry K.W."/>
            <person name="Cichocki N."/>
            <person name="Veneault-Fourrey C."/>
            <person name="LaButti K."/>
            <person name="Lindquist E.A."/>
            <person name="Lipzen A."/>
            <person name="Lundell T."/>
            <person name="Morin E."/>
            <person name="Murat C."/>
            <person name="Riley R."/>
            <person name="Ohm R."/>
            <person name="Sun H."/>
            <person name="Tunlid A."/>
            <person name="Henrissat B."/>
            <person name="Grigoriev I.V."/>
            <person name="Hibbett D.S."/>
            <person name="Martin F."/>
        </authorList>
    </citation>
    <scope>NUCLEOTIDE SEQUENCE [LARGE SCALE GENOMIC DNA]</scope>
    <source>
        <strain evidence="3">Foug A</strain>
    </source>
</reference>
<evidence type="ECO:0000313" key="3">
    <source>
        <dbReference type="Proteomes" id="UP000053989"/>
    </source>
</evidence>
<reference evidence="2 3" key="1">
    <citation type="submission" date="2014-04" db="EMBL/GenBank/DDBJ databases">
        <authorList>
            <consortium name="DOE Joint Genome Institute"/>
            <person name="Kuo A."/>
            <person name="Kohler A."/>
            <person name="Nagy L.G."/>
            <person name="Floudas D."/>
            <person name="Copeland A."/>
            <person name="Barry K.W."/>
            <person name="Cichocki N."/>
            <person name="Veneault-Fourrey C."/>
            <person name="LaButti K."/>
            <person name="Lindquist E.A."/>
            <person name="Lipzen A."/>
            <person name="Lundell T."/>
            <person name="Morin E."/>
            <person name="Murat C."/>
            <person name="Sun H."/>
            <person name="Tunlid A."/>
            <person name="Henrissat B."/>
            <person name="Grigoriev I.V."/>
            <person name="Hibbett D.S."/>
            <person name="Martin F."/>
            <person name="Nordberg H.P."/>
            <person name="Cantor M.N."/>
            <person name="Hua S.X."/>
        </authorList>
    </citation>
    <scope>NUCLEOTIDE SEQUENCE [LARGE SCALE GENOMIC DNA]</scope>
    <source>
        <strain evidence="2 3">Foug A</strain>
    </source>
</reference>
<dbReference type="InParanoid" id="A0A0C3DJW6"/>
<gene>
    <name evidence="2" type="ORF">SCLCIDRAFT_17193</name>
</gene>
<dbReference type="Pfam" id="PF18759">
    <property type="entry name" value="Plavaka"/>
    <property type="match status" value="1"/>
</dbReference>
<keyword evidence="3" id="KW-1185">Reference proteome</keyword>